<feature type="compositionally biased region" description="Acidic residues" evidence="13">
    <location>
        <begin position="387"/>
        <end position="396"/>
    </location>
</feature>
<dbReference type="CDD" id="cd00303">
    <property type="entry name" value="retropepsin_like"/>
    <property type="match status" value="1"/>
</dbReference>
<dbReference type="PANTHER" id="PTHR37984:SF5">
    <property type="entry name" value="PROTEIN NYNRIN-LIKE"/>
    <property type="match status" value="1"/>
</dbReference>
<evidence type="ECO:0000313" key="16">
    <source>
        <dbReference type="Proteomes" id="UP001151760"/>
    </source>
</evidence>
<feature type="compositionally biased region" description="Acidic residues" evidence="13">
    <location>
        <begin position="307"/>
        <end position="365"/>
    </location>
</feature>
<comment type="caution">
    <text evidence="15">The sequence shown here is derived from an EMBL/GenBank/DDBJ whole genome shotgun (WGS) entry which is preliminary data.</text>
</comment>
<dbReference type="CDD" id="cd09274">
    <property type="entry name" value="RNase_HI_RT_Ty3"/>
    <property type="match status" value="1"/>
</dbReference>
<keyword evidence="5" id="KW-0064">Aspartyl protease</keyword>
<dbReference type="GO" id="GO:0003964">
    <property type="term" value="F:RNA-directed DNA polymerase activity"/>
    <property type="evidence" value="ECO:0007669"/>
    <property type="project" value="UniProtKB-KW"/>
</dbReference>
<keyword evidence="12" id="KW-0862">Zinc</keyword>
<dbReference type="SUPFAM" id="SSF57756">
    <property type="entry name" value="Retrovirus zinc finger-like domains"/>
    <property type="match status" value="1"/>
</dbReference>
<dbReference type="Gene3D" id="3.10.10.10">
    <property type="entry name" value="HIV Type 1 Reverse Transcriptase, subunit A, domain 1"/>
    <property type="match status" value="1"/>
</dbReference>
<evidence type="ECO:0000256" key="5">
    <source>
        <dbReference type="ARBA" id="ARBA00022750"/>
    </source>
</evidence>
<feature type="region of interest" description="Disordered" evidence="13">
    <location>
        <begin position="247"/>
        <end position="405"/>
    </location>
</feature>
<evidence type="ECO:0000256" key="1">
    <source>
        <dbReference type="ARBA" id="ARBA00022670"/>
    </source>
</evidence>
<dbReference type="InterPro" id="IPR050951">
    <property type="entry name" value="Retrovirus_Pol_polyprotein"/>
</dbReference>
<dbReference type="Gene3D" id="4.10.60.10">
    <property type="entry name" value="Zinc finger, CCHC-type"/>
    <property type="match status" value="1"/>
</dbReference>
<evidence type="ECO:0000259" key="14">
    <source>
        <dbReference type="PROSITE" id="PS50158"/>
    </source>
</evidence>
<dbReference type="Pfam" id="PF17919">
    <property type="entry name" value="RT_RNaseH_2"/>
    <property type="match status" value="1"/>
</dbReference>
<dbReference type="EMBL" id="BQNB010012521">
    <property type="protein sequence ID" value="GJT04598.1"/>
    <property type="molecule type" value="Genomic_DNA"/>
</dbReference>
<reference evidence="15" key="1">
    <citation type="journal article" date="2022" name="Int. J. Mol. Sci.">
        <title>Draft Genome of Tanacetum Coccineum: Genomic Comparison of Closely Related Tanacetum-Family Plants.</title>
        <authorList>
            <person name="Yamashiro T."/>
            <person name="Shiraishi A."/>
            <person name="Nakayama K."/>
            <person name="Satake H."/>
        </authorList>
    </citation>
    <scope>NUCLEOTIDE SEQUENCE</scope>
</reference>
<dbReference type="InterPro" id="IPR043128">
    <property type="entry name" value="Rev_trsase/Diguanyl_cyclase"/>
</dbReference>
<keyword evidence="6" id="KW-0255">Endonuclease</keyword>
<dbReference type="Proteomes" id="UP001151760">
    <property type="component" value="Unassembled WGS sequence"/>
</dbReference>
<keyword evidence="12" id="KW-0863">Zinc-finger</keyword>
<feature type="domain" description="CCHC-type" evidence="14">
    <location>
        <begin position="965"/>
        <end position="980"/>
    </location>
</feature>
<evidence type="ECO:0000256" key="3">
    <source>
        <dbReference type="ARBA" id="ARBA00022695"/>
    </source>
</evidence>
<evidence type="ECO:0000256" key="9">
    <source>
        <dbReference type="ARBA" id="ARBA00022908"/>
    </source>
</evidence>
<keyword evidence="10" id="KW-0238">DNA-binding</keyword>
<evidence type="ECO:0000256" key="8">
    <source>
        <dbReference type="ARBA" id="ARBA00022884"/>
    </source>
</evidence>
<keyword evidence="16" id="KW-1185">Reference proteome</keyword>
<reference evidence="15" key="2">
    <citation type="submission" date="2022-01" db="EMBL/GenBank/DDBJ databases">
        <authorList>
            <person name="Yamashiro T."/>
            <person name="Shiraishi A."/>
            <person name="Satake H."/>
            <person name="Nakayama K."/>
        </authorList>
    </citation>
    <scope>NUCLEOTIDE SEQUENCE</scope>
</reference>
<dbReference type="InterPro" id="IPR001969">
    <property type="entry name" value="Aspartic_peptidase_AS"/>
</dbReference>
<evidence type="ECO:0000256" key="2">
    <source>
        <dbReference type="ARBA" id="ARBA00022679"/>
    </source>
</evidence>
<evidence type="ECO:0000256" key="12">
    <source>
        <dbReference type="PROSITE-ProRule" id="PRU00047"/>
    </source>
</evidence>
<dbReference type="Pfam" id="PF00098">
    <property type="entry name" value="zf-CCHC"/>
    <property type="match status" value="1"/>
</dbReference>
<keyword evidence="1" id="KW-0645">Protease</keyword>
<dbReference type="InterPro" id="IPR036875">
    <property type="entry name" value="Znf_CCHC_sf"/>
</dbReference>
<dbReference type="Gene3D" id="3.30.70.270">
    <property type="match status" value="2"/>
</dbReference>
<dbReference type="InterPro" id="IPR043502">
    <property type="entry name" value="DNA/RNA_pol_sf"/>
</dbReference>
<dbReference type="Pfam" id="PF03732">
    <property type="entry name" value="Retrotrans_gag"/>
    <property type="match status" value="1"/>
</dbReference>
<dbReference type="CDD" id="cd01647">
    <property type="entry name" value="RT_LTR"/>
    <property type="match status" value="1"/>
</dbReference>
<dbReference type="InterPro" id="IPR005162">
    <property type="entry name" value="Retrotrans_gag_dom"/>
</dbReference>
<dbReference type="SUPFAM" id="SSF50630">
    <property type="entry name" value="Acid proteases"/>
    <property type="match status" value="1"/>
</dbReference>
<dbReference type="Gene3D" id="2.40.70.10">
    <property type="entry name" value="Acid Proteases"/>
    <property type="match status" value="1"/>
</dbReference>
<dbReference type="InterPro" id="IPR021109">
    <property type="entry name" value="Peptidase_aspartic_dom_sf"/>
</dbReference>
<organism evidence="15 16">
    <name type="scientific">Tanacetum coccineum</name>
    <dbReference type="NCBI Taxonomy" id="301880"/>
    <lineage>
        <taxon>Eukaryota</taxon>
        <taxon>Viridiplantae</taxon>
        <taxon>Streptophyta</taxon>
        <taxon>Embryophyta</taxon>
        <taxon>Tracheophyta</taxon>
        <taxon>Spermatophyta</taxon>
        <taxon>Magnoliopsida</taxon>
        <taxon>eudicotyledons</taxon>
        <taxon>Gunneridae</taxon>
        <taxon>Pentapetalae</taxon>
        <taxon>asterids</taxon>
        <taxon>campanulids</taxon>
        <taxon>Asterales</taxon>
        <taxon>Asteraceae</taxon>
        <taxon>Asteroideae</taxon>
        <taxon>Anthemideae</taxon>
        <taxon>Anthemidinae</taxon>
        <taxon>Tanacetum</taxon>
    </lineage>
</organism>
<keyword evidence="8" id="KW-0694">RNA-binding</keyword>
<evidence type="ECO:0000256" key="4">
    <source>
        <dbReference type="ARBA" id="ARBA00022722"/>
    </source>
</evidence>
<evidence type="ECO:0000256" key="10">
    <source>
        <dbReference type="ARBA" id="ARBA00023125"/>
    </source>
</evidence>
<dbReference type="PROSITE" id="PS50158">
    <property type="entry name" value="ZF_CCHC"/>
    <property type="match status" value="1"/>
</dbReference>
<evidence type="ECO:0000313" key="15">
    <source>
        <dbReference type="EMBL" id="GJT04598.1"/>
    </source>
</evidence>
<accession>A0ABQ5AQE5</accession>
<evidence type="ECO:0000256" key="11">
    <source>
        <dbReference type="ARBA" id="ARBA00023268"/>
    </source>
</evidence>
<dbReference type="Pfam" id="PF08284">
    <property type="entry name" value="RVP_2"/>
    <property type="match status" value="1"/>
</dbReference>
<dbReference type="SUPFAM" id="SSF56672">
    <property type="entry name" value="DNA/RNA polymerases"/>
    <property type="match status" value="1"/>
</dbReference>
<feature type="region of interest" description="Disordered" evidence="13">
    <location>
        <begin position="866"/>
        <end position="907"/>
    </location>
</feature>
<keyword evidence="2" id="KW-0808">Transferase</keyword>
<keyword evidence="4" id="KW-0378">Hydrolase</keyword>
<keyword evidence="9" id="KW-0229">DNA integration</keyword>
<feature type="compositionally biased region" description="Acidic residues" evidence="13">
    <location>
        <begin position="281"/>
        <end position="295"/>
    </location>
</feature>
<dbReference type="SMART" id="SM00343">
    <property type="entry name" value="ZnF_C2HC"/>
    <property type="match status" value="2"/>
</dbReference>
<dbReference type="PROSITE" id="PS00141">
    <property type="entry name" value="ASP_PROTEASE"/>
    <property type="match status" value="1"/>
</dbReference>
<dbReference type="PANTHER" id="PTHR37984">
    <property type="entry name" value="PROTEIN CBG26694"/>
    <property type="match status" value="1"/>
</dbReference>
<keyword evidence="11" id="KW-0511">Multifunctional enzyme</keyword>
<keyword evidence="7" id="KW-0460">Magnesium</keyword>
<gene>
    <name evidence="15" type="ORF">Tco_0839060</name>
</gene>
<evidence type="ECO:0000256" key="13">
    <source>
        <dbReference type="SAM" id="MobiDB-lite"/>
    </source>
</evidence>
<keyword evidence="4" id="KW-0540">Nuclease</keyword>
<evidence type="ECO:0000256" key="6">
    <source>
        <dbReference type="ARBA" id="ARBA00022759"/>
    </source>
</evidence>
<evidence type="ECO:0000256" key="7">
    <source>
        <dbReference type="ARBA" id="ARBA00022842"/>
    </source>
</evidence>
<keyword evidence="12" id="KW-0479">Metal-binding</keyword>
<dbReference type="InterPro" id="IPR041577">
    <property type="entry name" value="RT_RNaseH_2"/>
</dbReference>
<protein>
    <submittedName>
        <fullName evidence="15">Reverse transcriptase domain-containing protein</fullName>
    </submittedName>
</protein>
<proteinExistence type="predicted"/>
<name>A0ABQ5AQE5_9ASTR</name>
<keyword evidence="3" id="KW-0548">Nucleotidyltransferase</keyword>
<sequence length="1647" mass="184288">MLFHTQPNEIDVDYLESDNESVDTPLVSLFLDSNDDSDDGEVLNELEEYGNAGQLCRQRAINSFDGDDLAFQCMIGFRKFVAYLDPFLPMNIITRKAYNTLIVEGLESIGKNLVAIVRNVYVFAGSFTYITNFVVLEDIGEFILGDMAEVVMVKPFRRVTKLEYDYAKGLMSFAMIFNNYTITPRVFKSLTPSINPQYSVMSDSDESGITYTEVSSPFEDLSDIGSPRADDHEYLELPGMPEDPYVEAALQAPPSPDYVPGPEEPEQAPPSPDYIPGPEHTDDEIVAEDQPDAEDASPTAQSPDYVPESDPEADPEEDDDEDPEEDPVDYSADGGDDGDDEDEPSEEDEDDDVDMEADGDEEEEEHLVPADSVVVALPATDQAPSAEETEPFETDESAATPPPHPAYRVTARISIPAPVPIPAWSDLEVARLLAISSPPASPLSPWSSSPPQIPFPPLPPVPSPSLPLSPPSPVLSAPPPSPICSLGYRAAMIRMRAEAASTSHSLPLLPPFILSPTRPDAPLLGIPPPLPISVPTSSPPLLLPFASRREDRPEVTLPPQKRLGIAISPGYEVGESLFVAAARPAGGLRVDYGFVATMDREIRRDPEREVGYGITESQDTDEIYTRLDDEQSQRQRLDYPERLGGDRWMRMSEIRELQSADRSRQRAISDLLKTDRGRREEMRELRAADRTRQQQIIQTLTGQVTALQGQVMALQGQVTALQGQQGPAGGPAQPELPEEAGALTWWNSHVMTVTHDVAYAMTWVDLRKKMTDKYCPRNEMKKLKAKLWNLKVIGTDVVRYNQRFQELALLCVRMFPEESDKIERYVGGLPDMIYGNIVASKPKTMQEAVEMATELMDKRVSTISERQAKNKRKFENTSRNNQNQQQQNKRQNTGRAYTVGSGDKKQYGGSRTLCSKCNYHHDGPCAPKCYKCNKFGHIARYYRSAGNANNTNNQKGTGSGQRPTCFECGIQGHFKKECPKLKNNKGNRGNQDGKDTAPAKVYAVGRAGTNPDSNVVTGTFLLNNRYASVLFDTGADRSFVSTAFSSQMDITPSTLDHYYDVELADGRIIGLNTILRGCTLNLLNHPFNINLMPVELGSFDAIIGMDWLAKYQAIIVCAEKIVRIPWGNETLIVHGDESNQGHETRLHIISYSKTQEYMLKGCPVFLAHVTTNEIEDKSEKKRLEDVPIVRDFPEVFPEDLPGLPPTRQVEFQIDLIPGAAPVARAPYRLAPSEMKELSEQLKELSDKGFIRPSSSPWGAPVLFVKKKDGSFWMCIDYRELNKLTVKNRYPLPRIDDLFDQLQGCVSTSKDRPRSEQAEQKSTLKLNLRLLKKEEFGIQRGSAKIKSIKNWASPKSPTEIRQFLGLVGYYRRFIEGFSKIAKPITKLTQKKVKFEWGDKQEADFQLLKQKLCSAPILALPEGSKDFIAYCDASKKGLGAVLMQREKVIAYASHQLKIHEKNYTTHDLELGASMWFASQGFRGNTCMKNKCSGFTDHRVTNTHYNQKELNMRQRRWLELLSDYDCEIRYHPGKANVVADALSRKERDQPLRVRALVMTIGLDLPKQILNAQTEARKPENIKNEDVGGMLVENAKNPEAIRTEKLEPRADGTLCLNGRSWLPCYGDLRTVIMHESHKSKYSIHPGSDKMY</sequence>
<keyword evidence="15" id="KW-0695">RNA-directed DNA polymerase</keyword>
<feature type="compositionally biased region" description="Low complexity" evidence="13">
    <location>
        <begin position="879"/>
        <end position="891"/>
    </location>
</feature>
<dbReference type="InterPro" id="IPR001878">
    <property type="entry name" value="Znf_CCHC"/>
</dbReference>